<evidence type="ECO:0000259" key="2">
    <source>
        <dbReference type="SMART" id="SM00198"/>
    </source>
</evidence>
<keyword evidence="1" id="KW-0732">Signal</keyword>
<dbReference type="EMBL" id="JAVFWL010000001">
    <property type="protein sequence ID" value="KAK6731368.1"/>
    <property type="molecule type" value="Genomic_DNA"/>
</dbReference>
<sequence length="286" mass="30617">MFVFVLVLVIVAGASADSPLARSVCSNPPRGDDKIRKAFLEGHNKIRQELATGGIDDDMGTLPGSTSLFMLSYNCELEVPALRASSACESESNTPGVIEGKSVNYGIARGHNAAPSDDEAVVDIEKLLEKWKETRYNVNFDKTTVIYESEDAAPFARIVYNKSISLGCAVTHCGPKRTAYACAYSASPVFGKPLYWPSTKGAGCTKHTECRKAIPGKDITCDATLNLCFTSSLDINDIDSTAGNSLNVAETKPDGPSGVLSRAMRQTVVDTHEGDRSPLAQGTDRN</sequence>
<dbReference type="InterPro" id="IPR014044">
    <property type="entry name" value="CAP_dom"/>
</dbReference>
<proteinExistence type="predicted"/>
<evidence type="ECO:0000313" key="4">
    <source>
        <dbReference type="Proteomes" id="UP001303046"/>
    </source>
</evidence>
<dbReference type="CDD" id="cd05380">
    <property type="entry name" value="CAP_euk"/>
    <property type="match status" value="1"/>
</dbReference>
<feature type="signal peptide" evidence="1">
    <location>
        <begin position="1"/>
        <end position="16"/>
    </location>
</feature>
<accession>A0ABR1BYJ6</accession>
<evidence type="ECO:0000313" key="3">
    <source>
        <dbReference type="EMBL" id="KAK6731368.1"/>
    </source>
</evidence>
<feature type="chain" id="PRO_5046030606" description="SCP domain-containing protein" evidence="1">
    <location>
        <begin position="17"/>
        <end position="286"/>
    </location>
</feature>
<protein>
    <recommendedName>
        <fullName evidence="2">SCP domain-containing protein</fullName>
    </recommendedName>
</protein>
<dbReference type="InterPro" id="IPR035940">
    <property type="entry name" value="CAP_sf"/>
</dbReference>
<organism evidence="3 4">
    <name type="scientific">Necator americanus</name>
    <name type="common">Human hookworm</name>
    <dbReference type="NCBI Taxonomy" id="51031"/>
    <lineage>
        <taxon>Eukaryota</taxon>
        <taxon>Metazoa</taxon>
        <taxon>Ecdysozoa</taxon>
        <taxon>Nematoda</taxon>
        <taxon>Chromadorea</taxon>
        <taxon>Rhabditida</taxon>
        <taxon>Rhabditina</taxon>
        <taxon>Rhabditomorpha</taxon>
        <taxon>Strongyloidea</taxon>
        <taxon>Ancylostomatidae</taxon>
        <taxon>Bunostominae</taxon>
        <taxon>Necator</taxon>
    </lineage>
</organism>
<keyword evidence="4" id="KW-1185">Reference proteome</keyword>
<dbReference type="Proteomes" id="UP001303046">
    <property type="component" value="Unassembled WGS sequence"/>
</dbReference>
<reference evidence="3 4" key="1">
    <citation type="submission" date="2023-08" db="EMBL/GenBank/DDBJ databases">
        <title>A Necator americanus chromosomal reference genome.</title>
        <authorList>
            <person name="Ilik V."/>
            <person name="Petrzelkova K.J."/>
            <person name="Pardy F."/>
            <person name="Fuh T."/>
            <person name="Niatou-Singa F.S."/>
            <person name="Gouil Q."/>
            <person name="Baker L."/>
            <person name="Ritchie M.E."/>
            <person name="Jex A.R."/>
            <person name="Gazzola D."/>
            <person name="Li H."/>
            <person name="Toshio Fujiwara R."/>
            <person name="Zhan B."/>
            <person name="Aroian R.V."/>
            <person name="Pafco B."/>
            <person name="Schwarz E.M."/>
        </authorList>
    </citation>
    <scope>NUCLEOTIDE SEQUENCE [LARGE SCALE GENOMIC DNA]</scope>
    <source>
        <strain evidence="3 4">Aroian</strain>
        <tissue evidence="3">Whole animal</tissue>
    </source>
</reference>
<dbReference type="Pfam" id="PF00188">
    <property type="entry name" value="CAP"/>
    <property type="match status" value="1"/>
</dbReference>
<gene>
    <name evidence="3" type="primary">Necator_chrI.g3820</name>
    <name evidence="3" type="ORF">RB195_007691</name>
</gene>
<dbReference type="SMART" id="SM00198">
    <property type="entry name" value="SCP"/>
    <property type="match status" value="1"/>
</dbReference>
<name>A0ABR1BYJ6_NECAM</name>
<dbReference type="Gene3D" id="3.40.33.10">
    <property type="entry name" value="CAP"/>
    <property type="match status" value="1"/>
</dbReference>
<evidence type="ECO:0000256" key="1">
    <source>
        <dbReference type="SAM" id="SignalP"/>
    </source>
</evidence>
<feature type="domain" description="SCP" evidence="2">
    <location>
        <begin position="34"/>
        <end position="191"/>
    </location>
</feature>
<dbReference type="SUPFAM" id="SSF55797">
    <property type="entry name" value="PR-1-like"/>
    <property type="match status" value="1"/>
</dbReference>
<comment type="caution">
    <text evidence="3">The sequence shown here is derived from an EMBL/GenBank/DDBJ whole genome shotgun (WGS) entry which is preliminary data.</text>
</comment>